<protein>
    <submittedName>
        <fullName evidence="8">Pre-mRNA-splicing regulator female-lethal(2)D</fullName>
    </submittedName>
</protein>
<evidence type="ECO:0000256" key="5">
    <source>
        <dbReference type="ARBA" id="ARBA00023242"/>
    </source>
</evidence>
<organism evidence="8">
    <name type="scientific">Sarcoptes scabiei</name>
    <name type="common">Itch mite</name>
    <name type="synonym">Acarus scabiei</name>
    <dbReference type="NCBI Taxonomy" id="52283"/>
    <lineage>
        <taxon>Eukaryota</taxon>
        <taxon>Metazoa</taxon>
        <taxon>Ecdysozoa</taxon>
        <taxon>Arthropoda</taxon>
        <taxon>Chelicerata</taxon>
        <taxon>Arachnida</taxon>
        <taxon>Acari</taxon>
        <taxon>Acariformes</taxon>
        <taxon>Sarcoptiformes</taxon>
        <taxon>Astigmata</taxon>
        <taxon>Psoroptidia</taxon>
        <taxon>Sarcoptoidea</taxon>
        <taxon>Sarcoptidae</taxon>
        <taxon>Sarcoptinae</taxon>
        <taxon>Sarcoptes</taxon>
    </lineage>
</organism>
<evidence type="ECO:0000313" key="9">
    <source>
        <dbReference type="EnsemblMetazoa" id="KAF7492601.1"/>
    </source>
</evidence>
<reference evidence="9" key="3">
    <citation type="submission" date="2022-06" db="UniProtKB">
        <authorList>
            <consortium name="EnsemblMetazoa"/>
        </authorList>
    </citation>
    <scope>IDENTIFICATION</scope>
</reference>
<dbReference type="Pfam" id="PF17098">
    <property type="entry name" value="Wtap"/>
    <property type="match status" value="1"/>
</dbReference>
<keyword evidence="6" id="KW-0175">Coiled coil</keyword>
<sequence>MSIAKELIDLNDRNELSKTSDRPMIEIDENSPAQKDDLNQNNTNDAIHYEYIDLNKEVTTDNRDEKDAILKDENDLDLLSDEELRKISKKMFVKLKELRNQKNQAMIDPKQIEVVQNHYERELKRTRLEAIRKENVLMMRLTLKEQELQDCLSQIKRLELFKYKANQPEFMLQDPALNYIFQKMDKEVENAKSRVEEMQKEMNAWKFSHDSMIGKQLMSKCKMLHQENEDLGKMISSGKIAKLESGLAMYKKYSETLAKSQQEFEETLNEIEENGEGLQNTIYYLNSKCQELKDKIQKLQDFLQNCEFDEKEALTKILSE</sequence>
<keyword evidence="10" id="KW-1185">Reference proteome</keyword>
<feature type="coiled-coil region" evidence="6">
    <location>
        <begin position="250"/>
        <end position="309"/>
    </location>
</feature>
<comment type="similarity">
    <text evidence="2">Belongs to the fl(2)d family.</text>
</comment>
<dbReference type="GO" id="GO:0006397">
    <property type="term" value="P:mRNA processing"/>
    <property type="evidence" value="ECO:0007669"/>
    <property type="project" value="UniProtKB-KW"/>
</dbReference>
<name>A0A834VDA4_SARSC</name>
<dbReference type="InterPro" id="IPR033757">
    <property type="entry name" value="WTAP"/>
</dbReference>
<dbReference type="GO" id="GO:0005634">
    <property type="term" value="C:nucleus"/>
    <property type="evidence" value="ECO:0007669"/>
    <property type="project" value="UniProtKB-SubCell"/>
</dbReference>
<keyword evidence="4" id="KW-0508">mRNA splicing</keyword>
<reference evidence="10" key="1">
    <citation type="journal article" date="2020" name="PLoS Negl. Trop. Dis.">
        <title>High-quality nuclear genome for Sarcoptes scabiei-A critical resource for a neglected parasite.</title>
        <authorList>
            <person name="Korhonen P.K."/>
            <person name="Gasser R.B."/>
            <person name="Ma G."/>
            <person name="Wang T."/>
            <person name="Stroehlein A.J."/>
            <person name="Young N.D."/>
            <person name="Ang C.S."/>
            <person name="Fernando D.D."/>
            <person name="Lu H.C."/>
            <person name="Taylor S."/>
            <person name="Reynolds S.L."/>
            <person name="Mofiz E."/>
            <person name="Najaraj S.H."/>
            <person name="Gowda H."/>
            <person name="Madugundu A."/>
            <person name="Renuse S."/>
            <person name="Holt D."/>
            <person name="Pandey A."/>
            <person name="Papenfuss A.T."/>
            <person name="Fischer K."/>
        </authorList>
    </citation>
    <scope>NUCLEOTIDE SEQUENCE [LARGE SCALE GENOMIC DNA]</scope>
</reference>
<dbReference type="EnsemblMetazoa" id="SSS_8364s_mrna">
    <property type="protein sequence ID" value="KAF7492601.1"/>
    <property type="gene ID" value="SSS_8364"/>
</dbReference>
<keyword evidence="3" id="KW-0507">mRNA processing</keyword>
<evidence type="ECO:0000256" key="3">
    <source>
        <dbReference type="ARBA" id="ARBA00022664"/>
    </source>
</evidence>
<gene>
    <name evidence="8" type="ORF">SSS_8364</name>
</gene>
<evidence type="ECO:0000256" key="6">
    <source>
        <dbReference type="SAM" id="Coils"/>
    </source>
</evidence>
<dbReference type="PANTHER" id="PTHR15217">
    <property type="entry name" value="WILMS' TUMOR 1-ASSOCIATING PROTEIN"/>
    <property type="match status" value="1"/>
</dbReference>
<feature type="region of interest" description="Disordered" evidence="7">
    <location>
        <begin position="19"/>
        <end position="41"/>
    </location>
</feature>
<evidence type="ECO:0000256" key="4">
    <source>
        <dbReference type="ARBA" id="ARBA00023187"/>
    </source>
</evidence>
<dbReference type="EMBL" id="WVUK01000056">
    <property type="protein sequence ID" value="KAF7492601.1"/>
    <property type="molecule type" value="Genomic_DNA"/>
</dbReference>
<comment type="subcellular location">
    <subcellularLocation>
        <location evidence="1">Nucleus</location>
    </subcellularLocation>
</comment>
<reference evidence="8" key="2">
    <citation type="submission" date="2020-01" db="EMBL/GenBank/DDBJ databases">
        <authorList>
            <person name="Korhonen P.K.K."/>
            <person name="Guangxu M.G."/>
            <person name="Wang T.W."/>
            <person name="Stroehlein A.J.S."/>
            <person name="Young N.D."/>
            <person name="Ang C.-S.A."/>
            <person name="Fernando D.W.F."/>
            <person name="Lu H.L."/>
            <person name="Taylor S.T."/>
            <person name="Ehtesham M.E.M."/>
            <person name="Najaraj S.H.N."/>
            <person name="Harsha G.H.G."/>
            <person name="Madugundu A.M."/>
            <person name="Renuse S.R."/>
            <person name="Holt D.H."/>
            <person name="Pandey A.P."/>
            <person name="Papenfuss A.P."/>
            <person name="Gasser R.B.G."/>
            <person name="Fischer K.F."/>
        </authorList>
    </citation>
    <scope>NUCLEOTIDE SEQUENCE</scope>
    <source>
        <strain evidence="8">SSS_KF_BRIS2020</strain>
    </source>
</reference>
<dbReference type="GO" id="GO:0000381">
    <property type="term" value="P:regulation of alternative mRNA splicing, via spliceosome"/>
    <property type="evidence" value="ECO:0007669"/>
    <property type="project" value="InterPro"/>
</dbReference>
<dbReference type="PANTHER" id="PTHR15217:SF0">
    <property type="entry name" value="PRE-MRNA-SPLICING REGULATOR WTAP"/>
    <property type="match status" value="1"/>
</dbReference>
<evidence type="ECO:0000313" key="8">
    <source>
        <dbReference type="EMBL" id="KAF7492601.1"/>
    </source>
</evidence>
<dbReference type="GO" id="GO:0008380">
    <property type="term" value="P:RNA splicing"/>
    <property type="evidence" value="ECO:0007669"/>
    <property type="project" value="UniProtKB-KW"/>
</dbReference>
<evidence type="ECO:0000256" key="1">
    <source>
        <dbReference type="ARBA" id="ARBA00004123"/>
    </source>
</evidence>
<feature type="coiled-coil region" evidence="6">
    <location>
        <begin position="181"/>
        <end position="208"/>
    </location>
</feature>
<dbReference type="OrthoDB" id="3366661at2759"/>
<evidence type="ECO:0000256" key="7">
    <source>
        <dbReference type="SAM" id="MobiDB-lite"/>
    </source>
</evidence>
<accession>A0A834VDA4</accession>
<keyword evidence="5" id="KW-0539">Nucleus</keyword>
<dbReference type="Proteomes" id="UP000070412">
    <property type="component" value="Unassembled WGS sequence"/>
</dbReference>
<dbReference type="AlphaFoldDB" id="A0A834VDA4"/>
<dbReference type="GO" id="GO:0016556">
    <property type="term" value="P:mRNA modification"/>
    <property type="evidence" value="ECO:0007669"/>
    <property type="project" value="InterPro"/>
</dbReference>
<evidence type="ECO:0000256" key="2">
    <source>
        <dbReference type="ARBA" id="ARBA00010313"/>
    </source>
</evidence>
<proteinExistence type="inferred from homology"/>
<evidence type="ECO:0000313" key="10">
    <source>
        <dbReference type="Proteomes" id="UP000070412"/>
    </source>
</evidence>